<evidence type="ECO:0000313" key="1">
    <source>
        <dbReference type="EMBL" id="OQP40900.1"/>
    </source>
</evidence>
<accession>A0A1V9E451</accession>
<dbReference type="RefSeq" id="WP_081203882.1">
    <property type="nucleotide sequence ID" value="NZ_FOCZ01000007.1"/>
</dbReference>
<evidence type="ECO:0000313" key="2">
    <source>
        <dbReference type="Proteomes" id="UP000192610"/>
    </source>
</evidence>
<proteinExistence type="predicted"/>
<dbReference type="EMBL" id="LVXG01000067">
    <property type="protein sequence ID" value="OQP40900.1"/>
    <property type="molecule type" value="Genomic_DNA"/>
</dbReference>
<sequence length="243" mass="28320">MTTYEQIMMQELRIWQRKMMRKPGFFNRLSKSMQDKINNLIPEKVHQVVTVVIKQMIRGVLFGAKWTTRDKKTLLTLGESDDVVEQKIKIYRTTAAAEGALTGAGGLWLGLADFPLLIAIKIKLLFEIAAIYGFSVNDYKERVYILYIFQLAFSSAKHRRNVFLEMINWDERSKSLPEDINQFEWRPFQQEYRDYIDLAKMAQLIPVIGAPVGAVVNYRLIRKLGYTAKMAYHMRWAEEQGLV</sequence>
<dbReference type="PANTHER" id="PTHR41260:SF1">
    <property type="entry name" value="PROTEIN ECSC"/>
    <property type="match status" value="1"/>
</dbReference>
<dbReference type="Pfam" id="PF12787">
    <property type="entry name" value="EcsC"/>
    <property type="match status" value="1"/>
</dbReference>
<organism evidence="1 2">
    <name type="scientific">Niastella yeongjuensis</name>
    <dbReference type="NCBI Taxonomy" id="354355"/>
    <lineage>
        <taxon>Bacteria</taxon>
        <taxon>Pseudomonadati</taxon>
        <taxon>Bacteroidota</taxon>
        <taxon>Chitinophagia</taxon>
        <taxon>Chitinophagales</taxon>
        <taxon>Chitinophagaceae</taxon>
        <taxon>Niastella</taxon>
    </lineage>
</organism>
<dbReference type="InterPro" id="IPR024787">
    <property type="entry name" value="EcsC"/>
</dbReference>
<dbReference type="OrthoDB" id="1705901at2"/>
<dbReference type="PANTHER" id="PTHR41260">
    <property type="entry name" value="PROTEIN ECSC"/>
    <property type="match status" value="1"/>
</dbReference>
<comment type="caution">
    <text evidence="1">The sequence shown here is derived from an EMBL/GenBank/DDBJ whole genome shotgun (WGS) entry which is preliminary data.</text>
</comment>
<protein>
    <submittedName>
        <fullName evidence="1">ABC transporter-associated protein EcsC</fullName>
    </submittedName>
</protein>
<gene>
    <name evidence="1" type="ORF">A4H97_14945</name>
</gene>
<reference evidence="2" key="1">
    <citation type="submission" date="2016-04" db="EMBL/GenBank/DDBJ databases">
        <authorList>
            <person name="Chen L."/>
            <person name="Zhuang W."/>
            <person name="Wang G."/>
        </authorList>
    </citation>
    <scope>NUCLEOTIDE SEQUENCE [LARGE SCALE GENOMIC DNA]</scope>
    <source>
        <strain evidence="2">17621</strain>
    </source>
</reference>
<dbReference type="Proteomes" id="UP000192610">
    <property type="component" value="Unassembled WGS sequence"/>
</dbReference>
<name>A0A1V9E451_9BACT</name>
<dbReference type="STRING" id="354355.SAMN05660816_04061"/>
<keyword evidence="2" id="KW-1185">Reference proteome</keyword>
<dbReference type="AlphaFoldDB" id="A0A1V9E451"/>